<protein>
    <recommendedName>
        <fullName evidence="11">MLO-like protein</fullName>
    </recommendedName>
</protein>
<proteinExistence type="inferred from homology"/>
<feature type="transmembrane region" description="Helical" evidence="8">
    <location>
        <begin position="38"/>
        <end position="56"/>
    </location>
</feature>
<keyword evidence="3 8" id="KW-0812">Transmembrane</keyword>
<dbReference type="PANTHER" id="PTHR31942:SF59">
    <property type="entry name" value="MLO-LIKE PROTEIN"/>
    <property type="match status" value="1"/>
</dbReference>
<name>A0A498K6J2_MALDO</name>
<comment type="caution">
    <text evidence="9">The sequence shown here is derived from an EMBL/GenBank/DDBJ whole genome shotgun (WGS) entry which is preliminary data.</text>
</comment>
<evidence type="ECO:0008006" key="11">
    <source>
        <dbReference type="Google" id="ProtNLM"/>
    </source>
</evidence>
<feature type="transmembrane region" description="Helical" evidence="8">
    <location>
        <begin position="151"/>
        <end position="172"/>
    </location>
</feature>
<evidence type="ECO:0000256" key="7">
    <source>
        <dbReference type="ARBA" id="ARBA00023265"/>
    </source>
</evidence>
<evidence type="ECO:0000256" key="8">
    <source>
        <dbReference type="SAM" id="Phobius"/>
    </source>
</evidence>
<evidence type="ECO:0000256" key="3">
    <source>
        <dbReference type="ARBA" id="ARBA00022692"/>
    </source>
</evidence>
<accession>A0A498K6J2</accession>
<keyword evidence="10" id="KW-1185">Reference proteome</keyword>
<reference evidence="9 10" key="1">
    <citation type="submission" date="2018-10" db="EMBL/GenBank/DDBJ databases">
        <title>A high-quality apple genome assembly.</title>
        <authorList>
            <person name="Hu J."/>
        </authorList>
    </citation>
    <scope>NUCLEOTIDE SEQUENCE [LARGE SCALE GENOMIC DNA]</scope>
    <source>
        <strain evidence="10">cv. HFTH1</strain>
        <tissue evidence="9">Young leaf</tissue>
    </source>
</reference>
<dbReference type="GO" id="GO:0006952">
    <property type="term" value="P:defense response"/>
    <property type="evidence" value="ECO:0007669"/>
    <property type="project" value="UniProtKB-KW"/>
</dbReference>
<organism evidence="9 10">
    <name type="scientific">Malus domestica</name>
    <name type="common">Apple</name>
    <name type="synonym">Pyrus malus</name>
    <dbReference type="NCBI Taxonomy" id="3750"/>
    <lineage>
        <taxon>Eukaryota</taxon>
        <taxon>Viridiplantae</taxon>
        <taxon>Streptophyta</taxon>
        <taxon>Embryophyta</taxon>
        <taxon>Tracheophyta</taxon>
        <taxon>Spermatophyta</taxon>
        <taxon>Magnoliopsida</taxon>
        <taxon>eudicotyledons</taxon>
        <taxon>Gunneridae</taxon>
        <taxon>Pentapetalae</taxon>
        <taxon>rosids</taxon>
        <taxon>fabids</taxon>
        <taxon>Rosales</taxon>
        <taxon>Rosaceae</taxon>
        <taxon>Amygdaloideae</taxon>
        <taxon>Maleae</taxon>
        <taxon>Malus</taxon>
    </lineage>
</organism>
<gene>
    <name evidence="9" type="ORF">DVH24_001537</name>
</gene>
<evidence type="ECO:0000256" key="6">
    <source>
        <dbReference type="ARBA" id="ARBA00023136"/>
    </source>
</evidence>
<evidence type="ECO:0000256" key="4">
    <source>
        <dbReference type="ARBA" id="ARBA00022821"/>
    </source>
</evidence>
<feature type="transmembrane region" description="Helical" evidence="8">
    <location>
        <begin position="12"/>
        <end position="31"/>
    </location>
</feature>
<dbReference type="EMBL" id="RDQH01000330">
    <property type="protein sequence ID" value="RXI01303.1"/>
    <property type="molecule type" value="Genomic_DNA"/>
</dbReference>
<dbReference type="Pfam" id="PF03094">
    <property type="entry name" value="Mlo"/>
    <property type="match status" value="2"/>
</dbReference>
<dbReference type="AlphaFoldDB" id="A0A498K6J2"/>
<evidence type="ECO:0000256" key="2">
    <source>
        <dbReference type="ARBA" id="ARBA00006574"/>
    </source>
</evidence>
<keyword evidence="7" id="KW-0568">Pathogenesis-related protein</keyword>
<comment type="subcellular location">
    <subcellularLocation>
        <location evidence="1">Membrane</location>
        <topology evidence="1">Multi-pass membrane protein</topology>
    </subcellularLocation>
</comment>
<evidence type="ECO:0000313" key="10">
    <source>
        <dbReference type="Proteomes" id="UP000290289"/>
    </source>
</evidence>
<keyword evidence="5 8" id="KW-1133">Transmembrane helix</keyword>
<dbReference type="PANTHER" id="PTHR31942">
    <property type="entry name" value="MLO-LIKE PROTEIN 1"/>
    <property type="match status" value="1"/>
</dbReference>
<sequence length="235" mass="26808">MAGDSKGASLEYTPTWALATVCFIFIFTSLAIEHSIHLLVNVKLMLMGFVSLLLAITQDSISKICIPANLGNIMLPCRRKETTEEADDVEKFVILNKIMTTFSTGSNSLYDEVLRQISVHRRLEEKEDAAAADSCSEGKVHFMTTNALRQLHILIFVLPVMHIVYSVLTMALGRAKMRRWEAWEQETRTMEYQVENDPNRFRFTSQTTFGRRHMNSSSETSFHLWMVSAFTCLIL</sequence>
<keyword evidence="6 8" id="KW-0472">Membrane</keyword>
<keyword evidence="4" id="KW-0611">Plant defense</keyword>
<comment type="similarity">
    <text evidence="2">Belongs to the MLO family.</text>
</comment>
<dbReference type="GO" id="GO:0016020">
    <property type="term" value="C:membrane"/>
    <property type="evidence" value="ECO:0007669"/>
    <property type="project" value="UniProtKB-SubCell"/>
</dbReference>
<dbReference type="Proteomes" id="UP000290289">
    <property type="component" value="Chromosome 4"/>
</dbReference>
<evidence type="ECO:0000313" key="9">
    <source>
        <dbReference type="EMBL" id="RXI01303.1"/>
    </source>
</evidence>
<evidence type="ECO:0000256" key="5">
    <source>
        <dbReference type="ARBA" id="ARBA00022989"/>
    </source>
</evidence>
<dbReference type="InterPro" id="IPR004326">
    <property type="entry name" value="Mlo"/>
</dbReference>
<evidence type="ECO:0000256" key="1">
    <source>
        <dbReference type="ARBA" id="ARBA00004141"/>
    </source>
</evidence>